<evidence type="ECO:0000256" key="1">
    <source>
        <dbReference type="SAM" id="SignalP"/>
    </source>
</evidence>
<dbReference type="Proteomes" id="UP001216139">
    <property type="component" value="Chromosome"/>
</dbReference>
<keyword evidence="3" id="KW-1185">Reference proteome</keyword>
<organism evidence="2 3">
    <name type="scientific">Mucilaginibacter jinjuensis</name>
    <dbReference type="NCBI Taxonomy" id="1176721"/>
    <lineage>
        <taxon>Bacteria</taxon>
        <taxon>Pseudomonadati</taxon>
        <taxon>Bacteroidota</taxon>
        <taxon>Sphingobacteriia</taxon>
        <taxon>Sphingobacteriales</taxon>
        <taxon>Sphingobacteriaceae</taxon>
        <taxon>Mucilaginibacter</taxon>
    </lineage>
</organism>
<proteinExistence type="predicted"/>
<dbReference type="RefSeq" id="WP_273629702.1">
    <property type="nucleotide sequence ID" value="NZ_CP117167.1"/>
</dbReference>
<protein>
    <recommendedName>
        <fullName evidence="4">DUF4177 domain-containing protein</fullName>
    </recommendedName>
</protein>
<reference evidence="2 3" key="1">
    <citation type="submission" date="2023-02" db="EMBL/GenBank/DDBJ databases">
        <title>Genome sequence of Mucilaginibacter jinjuensis strain KACC 16571.</title>
        <authorList>
            <person name="Kim S."/>
            <person name="Heo J."/>
            <person name="Kwon S.-W."/>
        </authorList>
    </citation>
    <scope>NUCLEOTIDE SEQUENCE [LARGE SCALE GENOMIC DNA]</scope>
    <source>
        <strain evidence="2 3">KACC 16571</strain>
    </source>
</reference>
<accession>A0ABY7T5T2</accession>
<evidence type="ECO:0000313" key="2">
    <source>
        <dbReference type="EMBL" id="WCT11515.1"/>
    </source>
</evidence>
<evidence type="ECO:0008006" key="4">
    <source>
        <dbReference type="Google" id="ProtNLM"/>
    </source>
</evidence>
<evidence type="ECO:0000313" key="3">
    <source>
        <dbReference type="Proteomes" id="UP001216139"/>
    </source>
</evidence>
<sequence length="102" mass="11543">MKKVLNLLLLASPFYAFAQTDFTANRYKEKTCLVYVYPHGAKYEVAIDDGGRNKETIQFDSVDAIFNYMAQNGWVLSTSASNIMQRGTSSNFVLIYKQLLAN</sequence>
<dbReference type="EMBL" id="CP117167">
    <property type="protein sequence ID" value="WCT11515.1"/>
    <property type="molecule type" value="Genomic_DNA"/>
</dbReference>
<keyword evidence="1" id="KW-0732">Signal</keyword>
<name>A0ABY7T5T2_9SPHI</name>
<feature type="chain" id="PRO_5046605122" description="DUF4177 domain-containing protein" evidence="1">
    <location>
        <begin position="19"/>
        <end position="102"/>
    </location>
</feature>
<feature type="signal peptide" evidence="1">
    <location>
        <begin position="1"/>
        <end position="18"/>
    </location>
</feature>
<gene>
    <name evidence="2" type="ORF">PQO05_22505</name>
</gene>